<dbReference type="Gene3D" id="3.20.20.150">
    <property type="entry name" value="Divalent-metal-dependent TIM barrel enzymes"/>
    <property type="match status" value="1"/>
</dbReference>
<dbReference type="InterPro" id="IPR013022">
    <property type="entry name" value="Xyl_isomerase-like_TIM-brl"/>
</dbReference>
<dbReference type="Proteomes" id="UP000272528">
    <property type="component" value="Chromosome"/>
</dbReference>
<dbReference type="InterPro" id="IPR050312">
    <property type="entry name" value="IolE/XylAMocC-like"/>
</dbReference>
<name>A0A3Q8X8I7_9BACL</name>
<dbReference type="InterPro" id="IPR036237">
    <property type="entry name" value="Xyl_isomerase-like_sf"/>
</dbReference>
<dbReference type="PANTHER" id="PTHR12110">
    <property type="entry name" value="HYDROXYPYRUVATE ISOMERASE"/>
    <property type="match status" value="1"/>
</dbReference>
<dbReference type="SUPFAM" id="SSF51658">
    <property type="entry name" value="Xylose isomerase-like"/>
    <property type="match status" value="1"/>
</dbReference>
<feature type="domain" description="Xylose isomerase-like TIM barrel" evidence="1">
    <location>
        <begin position="43"/>
        <end position="271"/>
    </location>
</feature>
<dbReference type="PANTHER" id="PTHR12110:SF21">
    <property type="entry name" value="XYLOSE ISOMERASE-LIKE TIM BARREL DOMAIN-CONTAINING PROTEIN"/>
    <property type="match status" value="1"/>
</dbReference>
<evidence type="ECO:0000313" key="3">
    <source>
        <dbReference type="Proteomes" id="UP000272528"/>
    </source>
</evidence>
<keyword evidence="2" id="KW-0413">Isomerase</keyword>
<dbReference type="OrthoDB" id="2063291at2"/>
<sequence>MELGIFAKTFSRNSVEEILQAIRGHGLTRTQFNMSCAGLPPMPDHIELELAQSIRSACQRNQIEMSALSGTFNMAHPDADIRRAGIDRLHVLAQACSALGTSTITLCTGSRNRDSMWKVHPDNRSKEAWSDMLHSLASAVEIAEQYDIVLGVEPELANVVYDASRAKLLLDELGSPHVKIVMDAANLYNPESDRSQNDLLSEAFDLLGEHIVIAHAKDITTNGQAEFVAAGAGMVDYQHYLQLLSAVNFTGPLILHGLSEDQVDGSLSFIKALIS</sequence>
<dbReference type="EMBL" id="CP034437">
    <property type="protein sequence ID" value="AZN41289.1"/>
    <property type="molecule type" value="Genomic_DNA"/>
</dbReference>
<dbReference type="AlphaFoldDB" id="A0A3Q8X8I7"/>
<protein>
    <submittedName>
        <fullName evidence="2">Sugar phosphate isomerase/epimerase</fullName>
    </submittedName>
</protein>
<organism evidence="2 3">
    <name type="scientific">Paenibacillus albus</name>
    <dbReference type="NCBI Taxonomy" id="2495582"/>
    <lineage>
        <taxon>Bacteria</taxon>
        <taxon>Bacillati</taxon>
        <taxon>Bacillota</taxon>
        <taxon>Bacilli</taxon>
        <taxon>Bacillales</taxon>
        <taxon>Paenibacillaceae</taxon>
        <taxon>Paenibacillus</taxon>
    </lineage>
</organism>
<proteinExistence type="predicted"/>
<dbReference type="GO" id="GO:0016853">
    <property type="term" value="F:isomerase activity"/>
    <property type="evidence" value="ECO:0007669"/>
    <property type="project" value="UniProtKB-KW"/>
</dbReference>
<reference evidence="3" key="1">
    <citation type="submission" date="2018-12" db="EMBL/GenBank/DDBJ databases">
        <title>Genome sequence of Peanibacillus sp.</title>
        <authorList>
            <person name="Subramani G."/>
            <person name="Srinivasan S."/>
            <person name="Kim M.K."/>
        </authorList>
    </citation>
    <scope>NUCLEOTIDE SEQUENCE [LARGE SCALE GENOMIC DNA]</scope>
    <source>
        <strain evidence="3">18JY67-1</strain>
    </source>
</reference>
<accession>A0A3Q8X8I7</accession>
<evidence type="ECO:0000313" key="2">
    <source>
        <dbReference type="EMBL" id="AZN41289.1"/>
    </source>
</evidence>
<evidence type="ECO:0000259" key="1">
    <source>
        <dbReference type="Pfam" id="PF01261"/>
    </source>
</evidence>
<dbReference type="Pfam" id="PF01261">
    <property type="entry name" value="AP_endonuc_2"/>
    <property type="match status" value="1"/>
</dbReference>
<gene>
    <name evidence="2" type="ORF">EJC50_17640</name>
</gene>
<keyword evidence="3" id="KW-1185">Reference proteome</keyword>
<dbReference type="RefSeq" id="WP_126016996.1">
    <property type="nucleotide sequence ID" value="NZ_CP034437.1"/>
</dbReference>
<dbReference type="KEGG" id="palb:EJC50_17640"/>